<feature type="binding site" description="axial binding residue" evidence="5">
    <location>
        <position position="404"/>
    </location>
    <ligand>
        <name>heme</name>
        <dbReference type="ChEBI" id="CHEBI:30413"/>
    </ligand>
    <ligandPart>
        <name>Fe</name>
        <dbReference type="ChEBI" id="CHEBI:18248"/>
    </ligandPart>
</feature>
<dbReference type="PRINTS" id="PR00463">
    <property type="entry name" value="EP450I"/>
</dbReference>
<gene>
    <name evidence="7" type="ORF">N0F65_004859</name>
</gene>
<dbReference type="CDD" id="cd11064">
    <property type="entry name" value="CYP86A"/>
    <property type="match status" value="1"/>
</dbReference>
<dbReference type="GO" id="GO:0020037">
    <property type="term" value="F:heme binding"/>
    <property type="evidence" value="ECO:0007669"/>
    <property type="project" value="InterPro"/>
</dbReference>
<dbReference type="Gene3D" id="1.10.630.10">
    <property type="entry name" value="Cytochrome P450"/>
    <property type="match status" value="1"/>
</dbReference>
<dbReference type="PRINTS" id="PR00385">
    <property type="entry name" value="P450"/>
</dbReference>
<keyword evidence="4 5" id="KW-0408">Iron</keyword>
<dbReference type="InterPro" id="IPR017972">
    <property type="entry name" value="Cyt_P450_CS"/>
</dbReference>
<keyword evidence="8" id="KW-1185">Reference proteome</keyword>
<reference evidence="7" key="1">
    <citation type="submission" date="2022-11" db="EMBL/GenBank/DDBJ databases">
        <authorList>
            <person name="Morgan W.R."/>
            <person name="Tartar A."/>
        </authorList>
    </citation>
    <scope>NUCLEOTIDE SEQUENCE</scope>
    <source>
        <strain evidence="7">ARSEF 373</strain>
    </source>
</reference>
<evidence type="ECO:0000256" key="5">
    <source>
        <dbReference type="PIRSR" id="PIRSR602401-1"/>
    </source>
</evidence>
<dbReference type="InterPro" id="IPR002401">
    <property type="entry name" value="Cyt_P450_E_grp-I"/>
</dbReference>
<dbReference type="PANTHER" id="PTHR24296">
    <property type="entry name" value="CYTOCHROME P450"/>
    <property type="match status" value="1"/>
</dbReference>
<dbReference type="GO" id="GO:0016705">
    <property type="term" value="F:oxidoreductase activity, acting on paired donors, with incorporation or reduction of molecular oxygen"/>
    <property type="evidence" value="ECO:0007669"/>
    <property type="project" value="InterPro"/>
</dbReference>
<evidence type="ECO:0000256" key="2">
    <source>
        <dbReference type="ARBA" id="ARBA00022723"/>
    </source>
</evidence>
<keyword evidence="6" id="KW-0503">Monooxygenase</keyword>
<comment type="cofactor">
    <cofactor evidence="5">
        <name>heme</name>
        <dbReference type="ChEBI" id="CHEBI:30413"/>
    </cofactor>
</comment>
<evidence type="ECO:0008006" key="9">
    <source>
        <dbReference type="Google" id="ProtNLM"/>
    </source>
</evidence>
<name>A0AAV2Z604_9STRA</name>
<comment type="caution">
    <text evidence="7">The sequence shown here is derived from an EMBL/GenBank/DDBJ whole genome shotgun (WGS) entry which is preliminary data.</text>
</comment>
<evidence type="ECO:0000313" key="8">
    <source>
        <dbReference type="Proteomes" id="UP001146120"/>
    </source>
</evidence>
<evidence type="ECO:0000256" key="6">
    <source>
        <dbReference type="RuleBase" id="RU000461"/>
    </source>
</evidence>
<dbReference type="Proteomes" id="UP001146120">
    <property type="component" value="Unassembled WGS sequence"/>
</dbReference>
<evidence type="ECO:0000256" key="3">
    <source>
        <dbReference type="ARBA" id="ARBA00023002"/>
    </source>
</evidence>
<sequence length="460" mass="52709">MSTLPFLGNTLDMMKFQFPRLHDWIAEECQRLQGKPWRLQVIGAPPLVVVCTVDAFEDVMKRQFEIFDKGPRVTEILQDTAGDGIFGVDGESWYLQRKTLSHLFTSRSFRENIMVCIQKYVRKLCSVLATHESESPNTPIAINKIFNQFTFDTFSDIGFGLAIDKVIVLNERRFHQPDWLWKLKRFLNIGYEKELADANQVANQVIYQVIYDILRQKNDPDAKRVSIPELSELKIDTKFLRDIGMGIMLAGKDTTALTMSWFFIMLSQHRRVEEALRAEIKRKLPKLVNDPEYVPTPDELDTLVYLEAVIRETLRLYPVLPLNAKEANRDVTLSDGTFIKKGTRVYIPSYALGRMKSVWGPDAAEFLPERWLEVDQSLSVDATPRLRNTTAFQFPAFNAGPRTCLGMKFAMLELKASLACLVTRFHFRMVTNPHPTTYEIAITLQPKGAVMAFVEKAPDA</sequence>
<keyword evidence="2 5" id="KW-0479">Metal-binding</keyword>
<accession>A0AAV2Z604</accession>
<comment type="similarity">
    <text evidence="1 6">Belongs to the cytochrome P450 family.</text>
</comment>
<keyword evidence="3 6" id="KW-0560">Oxidoreductase</keyword>
<proteinExistence type="inferred from homology"/>
<dbReference type="GO" id="GO:0006629">
    <property type="term" value="P:lipid metabolic process"/>
    <property type="evidence" value="ECO:0007669"/>
    <property type="project" value="UniProtKB-ARBA"/>
</dbReference>
<dbReference type="InterPro" id="IPR001128">
    <property type="entry name" value="Cyt_P450"/>
</dbReference>
<evidence type="ECO:0000256" key="4">
    <source>
        <dbReference type="ARBA" id="ARBA00023004"/>
    </source>
</evidence>
<reference evidence="7" key="2">
    <citation type="journal article" date="2023" name="Microbiol Resour">
        <title>Decontamination and Annotation of the Draft Genome Sequence of the Oomycete Lagenidium giganteum ARSEF 373.</title>
        <authorList>
            <person name="Morgan W.R."/>
            <person name="Tartar A."/>
        </authorList>
    </citation>
    <scope>NUCLEOTIDE SEQUENCE</scope>
    <source>
        <strain evidence="7">ARSEF 373</strain>
    </source>
</reference>
<dbReference type="GO" id="GO:0005506">
    <property type="term" value="F:iron ion binding"/>
    <property type="evidence" value="ECO:0007669"/>
    <property type="project" value="InterPro"/>
</dbReference>
<dbReference type="AlphaFoldDB" id="A0AAV2Z604"/>
<dbReference type="GO" id="GO:0004497">
    <property type="term" value="F:monooxygenase activity"/>
    <property type="evidence" value="ECO:0007669"/>
    <property type="project" value="UniProtKB-KW"/>
</dbReference>
<evidence type="ECO:0000313" key="7">
    <source>
        <dbReference type="EMBL" id="DBA01509.1"/>
    </source>
</evidence>
<organism evidence="7 8">
    <name type="scientific">Lagenidium giganteum</name>
    <dbReference type="NCBI Taxonomy" id="4803"/>
    <lineage>
        <taxon>Eukaryota</taxon>
        <taxon>Sar</taxon>
        <taxon>Stramenopiles</taxon>
        <taxon>Oomycota</taxon>
        <taxon>Peronosporomycetes</taxon>
        <taxon>Pythiales</taxon>
        <taxon>Pythiaceae</taxon>
    </lineage>
</organism>
<dbReference type="SUPFAM" id="SSF48264">
    <property type="entry name" value="Cytochrome P450"/>
    <property type="match status" value="1"/>
</dbReference>
<dbReference type="InterPro" id="IPR036396">
    <property type="entry name" value="Cyt_P450_sf"/>
</dbReference>
<dbReference type="PROSITE" id="PS00086">
    <property type="entry name" value="CYTOCHROME_P450"/>
    <property type="match status" value="1"/>
</dbReference>
<dbReference type="Pfam" id="PF00067">
    <property type="entry name" value="p450"/>
    <property type="match status" value="1"/>
</dbReference>
<dbReference type="EMBL" id="DAKRPA010000046">
    <property type="protein sequence ID" value="DBA01509.1"/>
    <property type="molecule type" value="Genomic_DNA"/>
</dbReference>
<evidence type="ECO:0000256" key="1">
    <source>
        <dbReference type="ARBA" id="ARBA00010617"/>
    </source>
</evidence>
<keyword evidence="5 6" id="KW-0349">Heme</keyword>
<protein>
    <recommendedName>
        <fullName evidence="9">Cytochrome P450</fullName>
    </recommendedName>
</protein>